<dbReference type="InterPro" id="IPR015421">
    <property type="entry name" value="PyrdxlP-dep_Trfase_major"/>
</dbReference>
<dbReference type="InterPro" id="IPR049315">
    <property type="entry name" value="GDC-P_N"/>
</dbReference>
<dbReference type="Proteomes" id="UP000567293">
    <property type="component" value="Unassembled WGS sequence"/>
</dbReference>
<gene>
    <name evidence="3" type="ORF">HRJ53_12225</name>
</gene>
<organism evidence="3 4">
    <name type="scientific">Candidatus Acidiferrum panamense</name>
    <dbReference type="NCBI Taxonomy" id="2741543"/>
    <lineage>
        <taxon>Bacteria</taxon>
        <taxon>Pseudomonadati</taxon>
        <taxon>Acidobacteriota</taxon>
        <taxon>Terriglobia</taxon>
        <taxon>Candidatus Acidiferrales</taxon>
        <taxon>Candidatus Acidiferrum</taxon>
    </lineage>
</organism>
<dbReference type="SUPFAM" id="SSF53383">
    <property type="entry name" value="PLP-dependent transferases"/>
    <property type="match status" value="1"/>
</dbReference>
<dbReference type="EC" id="1.4.4.2" evidence="3"/>
<dbReference type="AlphaFoldDB" id="A0A7V8SWZ2"/>
<keyword evidence="4" id="KW-1185">Reference proteome</keyword>
<dbReference type="Pfam" id="PF02347">
    <property type="entry name" value="GDC-P"/>
    <property type="match status" value="1"/>
</dbReference>
<evidence type="ECO:0000313" key="4">
    <source>
        <dbReference type="Proteomes" id="UP000567293"/>
    </source>
</evidence>
<accession>A0A7V8SWZ2</accession>
<dbReference type="PANTHER" id="PTHR42806:SF1">
    <property type="entry name" value="GLYCINE DEHYDROGENASE (DECARBOXYLATING)"/>
    <property type="match status" value="1"/>
</dbReference>
<dbReference type="InterPro" id="IPR023010">
    <property type="entry name" value="GcvPA"/>
</dbReference>
<name>A0A7V8SWZ2_9BACT</name>
<feature type="non-terminal residue" evidence="3">
    <location>
        <position position="155"/>
    </location>
</feature>
<dbReference type="GO" id="GO:0009116">
    <property type="term" value="P:nucleoside metabolic process"/>
    <property type="evidence" value="ECO:0007669"/>
    <property type="project" value="InterPro"/>
</dbReference>
<reference evidence="3" key="1">
    <citation type="submission" date="2020-06" db="EMBL/GenBank/DDBJ databases">
        <title>Legume-microbial interactions unlock mineral nutrients during tropical forest succession.</title>
        <authorList>
            <person name="Epihov D.Z."/>
        </authorList>
    </citation>
    <scope>NUCLEOTIDE SEQUENCE [LARGE SCALE GENOMIC DNA]</scope>
    <source>
        <strain evidence="3">Pan2503</strain>
    </source>
</reference>
<dbReference type="PANTHER" id="PTHR42806">
    <property type="entry name" value="GLYCINE CLEAVAGE SYSTEM P-PROTEIN"/>
    <property type="match status" value="1"/>
</dbReference>
<dbReference type="EMBL" id="JACDQQ010001194">
    <property type="protein sequence ID" value="MBA0085755.1"/>
    <property type="molecule type" value="Genomic_DNA"/>
</dbReference>
<dbReference type="Gene3D" id="3.40.640.10">
    <property type="entry name" value="Type I PLP-dependent aspartate aminotransferase-like (Major domain)"/>
    <property type="match status" value="1"/>
</dbReference>
<feature type="domain" description="Glycine cleavage system P-protein N-terminal" evidence="2">
    <location>
        <begin position="1"/>
        <end position="152"/>
    </location>
</feature>
<sequence length="155" mass="17243">MRYLPKSPVERQEMLAAIGAKSIDELFSSIPEKYRLREALQIPGPYSEAEVIQYFKQRAAENAAGFASFLGAGVYNHQRSVVTDTVIQRGEFLTSYTPYQAEISQGTLQAIFEFQTLMCQLTGQDVANASMYDGSTATTEAVLMAERLTGRQRVL</sequence>
<evidence type="ECO:0000259" key="2">
    <source>
        <dbReference type="Pfam" id="PF02347"/>
    </source>
</evidence>
<keyword evidence="1 3" id="KW-0560">Oxidoreductase</keyword>
<comment type="caution">
    <text evidence="3">The sequence shown here is derived from an EMBL/GenBank/DDBJ whole genome shotgun (WGS) entry which is preliminary data.</text>
</comment>
<evidence type="ECO:0000256" key="1">
    <source>
        <dbReference type="ARBA" id="ARBA00023002"/>
    </source>
</evidence>
<dbReference type="GO" id="GO:0004375">
    <property type="term" value="F:glycine dehydrogenase (decarboxylating) activity"/>
    <property type="evidence" value="ECO:0007669"/>
    <property type="project" value="UniProtKB-EC"/>
</dbReference>
<dbReference type="InterPro" id="IPR015424">
    <property type="entry name" value="PyrdxlP-dep_Trfase"/>
</dbReference>
<protein>
    <submittedName>
        <fullName evidence="3">Glycine dehydrogenase</fullName>
        <ecNumber evidence="3">1.4.4.2</ecNumber>
    </submittedName>
</protein>
<evidence type="ECO:0000313" key="3">
    <source>
        <dbReference type="EMBL" id="MBA0085755.1"/>
    </source>
</evidence>
<proteinExistence type="predicted"/>